<feature type="compositionally biased region" description="Basic and acidic residues" evidence="2">
    <location>
        <begin position="54"/>
        <end position="74"/>
    </location>
</feature>
<feature type="region of interest" description="Disordered" evidence="2">
    <location>
        <begin position="54"/>
        <end position="92"/>
    </location>
</feature>
<evidence type="ECO:0000259" key="3">
    <source>
        <dbReference type="Pfam" id="PF04352"/>
    </source>
</evidence>
<organism evidence="4 5">
    <name type="scientific">Aphis craccivora</name>
    <name type="common">Cowpea aphid</name>
    <dbReference type="NCBI Taxonomy" id="307492"/>
    <lineage>
        <taxon>Eukaryota</taxon>
        <taxon>Metazoa</taxon>
        <taxon>Ecdysozoa</taxon>
        <taxon>Arthropoda</taxon>
        <taxon>Hexapoda</taxon>
        <taxon>Insecta</taxon>
        <taxon>Pterygota</taxon>
        <taxon>Neoptera</taxon>
        <taxon>Paraneoptera</taxon>
        <taxon>Hemiptera</taxon>
        <taxon>Sternorrhyncha</taxon>
        <taxon>Aphidomorpha</taxon>
        <taxon>Aphidoidea</taxon>
        <taxon>Aphididae</taxon>
        <taxon>Aphidini</taxon>
        <taxon>Aphis</taxon>
        <taxon>Aphis</taxon>
    </lineage>
</organism>
<dbReference type="InterPro" id="IPR016103">
    <property type="entry name" value="ProQ/FinO"/>
</dbReference>
<keyword evidence="5" id="KW-1185">Reference proteome</keyword>
<protein>
    <submittedName>
        <fullName evidence="4">ProQ domain-containing protein</fullName>
    </submittedName>
</protein>
<reference evidence="4 5" key="1">
    <citation type="submission" date="2019-08" db="EMBL/GenBank/DDBJ databases">
        <title>Whole genome of Aphis craccivora.</title>
        <authorList>
            <person name="Voronova N.V."/>
            <person name="Shulinski R.S."/>
            <person name="Bandarenka Y.V."/>
            <person name="Zhorov D.G."/>
            <person name="Warner D."/>
        </authorList>
    </citation>
    <scope>NUCLEOTIDE SEQUENCE [LARGE SCALE GENOMIC DNA]</scope>
    <source>
        <strain evidence="4">180601</strain>
        <tissue evidence="4">Whole Body</tissue>
    </source>
</reference>
<comment type="caution">
    <text evidence="4">The sequence shown here is derived from an EMBL/GenBank/DDBJ whole genome shotgun (WGS) entry which is preliminary data.</text>
</comment>
<name>A0A6G0Y7R0_APHCR</name>
<feature type="domain" description="ProQ/FinO" evidence="3">
    <location>
        <begin position="135"/>
        <end position="235"/>
    </location>
</feature>
<dbReference type="SUPFAM" id="SSF48657">
    <property type="entry name" value="FinO-like"/>
    <property type="match status" value="1"/>
</dbReference>
<dbReference type="Proteomes" id="UP000478052">
    <property type="component" value="Unassembled WGS sequence"/>
</dbReference>
<proteinExistence type="predicted"/>
<dbReference type="AlphaFoldDB" id="A0A6G0Y7R0"/>
<dbReference type="InterPro" id="IPR036442">
    <property type="entry name" value="ProQ/FinO_sf"/>
</dbReference>
<dbReference type="EMBL" id="VUJU01005691">
    <property type="protein sequence ID" value="KAF0750533.1"/>
    <property type="molecule type" value="Genomic_DNA"/>
</dbReference>
<dbReference type="GO" id="GO:0003723">
    <property type="term" value="F:RNA binding"/>
    <property type="evidence" value="ECO:0007669"/>
    <property type="project" value="UniProtKB-KW"/>
</dbReference>
<evidence type="ECO:0000313" key="4">
    <source>
        <dbReference type="EMBL" id="KAF0750533.1"/>
    </source>
</evidence>
<dbReference type="Pfam" id="PF04352">
    <property type="entry name" value="ProQ"/>
    <property type="match status" value="1"/>
</dbReference>
<evidence type="ECO:0000313" key="5">
    <source>
        <dbReference type="Proteomes" id="UP000478052"/>
    </source>
</evidence>
<sequence length="237" mass="26882">MEFITEIAKQSEKHEGAIMTIAQQIEEIGIKKGIQQGMQQGKAEGRQEGKIEGIQEGMQKGEKQASMKIERQMLESEINPQPPKKGFTGSADSSTSVYVKKVWVNSTPKKQAKKPKPQKVVKQQSKKVVVKPKQAVKKEISQISTFWPYLFPDGKLCPMKIDIQQDMWQEVKEKGLPIARRRLRACLGSIGHHVDHRVLIQLGAFRYDKDGQIVGDITQADVEDNLQRLARRNKKKI</sequence>
<gene>
    <name evidence="4" type="ORF">FWK35_00012104</name>
</gene>
<keyword evidence="1" id="KW-0694">RNA-binding</keyword>
<accession>A0A6G0Y7R0</accession>
<dbReference type="Gene3D" id="1.10.1710.10">
    <property type="entry name" value="ProQ/FinO domain"/>
    <property type="match status" value="1"/>
</dbReference>
<evidence type="ECO:0000256" key="2">
    <source>
        <dbReference type="SAM" id="MobiDB-lite"/>
    </source>
</evidence>
<evidence type="ECO:0000256" key="1">
    <source>
        <dbReference type="ARBA" id="ARBA00022884"/>
    </source>
</evidence>